<dbReference type="CDD" id="cd00830">
    <property type="entry name" value="KAS_III"/>
    <property type="match status" value="1"/>
</dbReference>
<comment type="caution">
    <text evidence="16">The sequence shown here is derived from an EMBL/GenBank/DDBJ whole genome shotgun (WGS) entry which is preliminary data.</text>
</comment>
<dbReference type="GO" id="GO:0005737">
    <property type="term" value="C:cytoplasm"/>
    <property type="evidence" value="ECO:0007669"/>
    <property type="project" value="UniProtKB-SubCell"/>
</dbReference>
<dbReference type="EMBL" id="QDFR01000006">
    <property type="protein sequence ID" value="PVE51901.1"/>
    <property type="molecule type" value="Genomic_DNA"/>
</dbReference>
<evidence type="ECO:0000313" key="16">
    <source>
        <dbReference type="EMBL" id="PVE51901.1"/>
    </source>
</evidence>
<dbReference type="Gene3D" id="3.40.47.10">
    <property type="match status" value="1"/>
</dbReference>
<feature type="domain" description="Beta-ketoacyl-[acyl-carrier-protein] synthase III C-terminal" evidence="14">
    <location>
        <begin position="235"/>
        <end position="323"/>
    </location>
</feature>
<evidence type="ECO:0000256" key="12">
    <source>
        <dbReference type="ARBA" id="ARBA00051096"/>
    </source>
</evidence>
<dbReference type="GO" id="GO:0006633">
    <property type="term" value="P:fatty acid biosynthetic process"/>
    <property type="evidence" value="ECO:0007669"/>
    <property type="project" value="UniProtKB-UniRule"/>
</dbReference>
<dbReference type="RefSeq" id="WP_062437872.1">
    <property type="nucleotide sequence ID" value="NZ_QDFR01000006.1"/>
</dbReference>
<evidence type="ECO:0000256" key="13">
    <source>
        <dbReference type="HAMAP-Rule" id="MF_01815"/>
    </source>
</evidence>
<dbReference type="InterPro" id="IPR016039">
    <property type="entry name" value="Thiolase-like"/>
</dbReference>
<feature type="active site" evidence="13">
    <location>
        <position position="250"/>
    </location>
</feature>
<dbReference type="GO" id="GO:0004315">
    <property type="term" value="F:3-oxoacyl-[acyl-carrier-protein] synthase activity"/>
    <property type="evidence" value="ECO:0007669"/>
    <property type="project" value="InterPro"/>
</dbReference>
<feature type="active site" evidence="13">
    <location>
        <position position="280"/>
    </location>
</feature>
<dbReference type="GO" id="GO:0033818">
    <property type="term" value="F:beta-ketoacyl-acyl-carrier-protein synthase III activity"/>
    <property type="evidence" value="ECO:0007669"/>
    <property type="project" value="UniProtKB-UniRule"/>
</dbReference>
<keyword evidence="5 13" id="KW-0444">Lipid biosynthesis</keyword>
<keyword evidence="11 13" id="KW-0012">Acyltransferase</keyword>
<dbReference type="NCBIfam" id="TIGR00747">
    <property type="entry name" value="fabH"/>
    <property type="match status" value="1"/>
</dbReference>
<sequence length="323" mass="34151">MIRSIVRGFGAALPKRVVTNQEIEGIVETSDEWIVQRTGIKQRYIAGEGETSASLGEAAARAALDNGGLKPEDIDLIIVATSTPDNTFPATAVNIQNRLGITGGFAFDVQAVCSGFVYAMATADLYIRGGMAKRVLVIGAETFSRILDWKDRTTCVLFGDGAGAVILEAGEGEGKTSDRGVLTSHLRSDGAHKEKLYVDGGPSTTGTVGHLRMEGREVFKHAVGMITDVIEAAFEATGTTAEDLDWLVPHQANRRIIDGSAKKLGIPLEKVVVTVDLHGNTSAASIPLALATAAADGRIKQGDLVMLEAMGGGFTWGSVLLRW</sequence>
<name>A0AA92C165_RHIRH</name>
<comment type="similarity">
    <text evidence="2 13">Belongs to the thiolase-like superfamily. FabH family.</text>
</comment>
<keyword evidence="8 13" id="KW-0443">Lipid metabolism</keyword>
<comment type="function">
    <text evidence="13">Catalyzes the condensation reaction of fatty acid synthesis by the addition to an acyl acceptor of two carbons from malonyl-ACP. Catalyzes the first condensation reaction which initiates fatty acid synthesis and may therefore play a role in governing the total rate of fatty acid production. Possesses both acetoacetyl-ACP synthase and acetyl transacylase activities. Its substrate specificity determines the biosynthesis of branched-chain and/or straight-chain of fatty acids.</text>
</comment>
<organism evidence="16 17">
    <name type="scientific">Rhizobium rhizogenes</name>
    <name type="common">Agrobacterium rhizogenes</name>
    <dbReference type="NCBI Taxonomy" id="359"/>
    <lineage>
        <taxon>Bacteria</taxon>
        <taxon>Pseudomonadati</taxon>
        <taxon>Pseudomonadota</taxon>
        <taxon>Alphaproteobacteria</taxon>
        <taxon>Hyphomicrobiales</taxon>
        <taxon>Rhizobiaceae</taxon>
        <taxon>Rhizobium/Agrobacterium group</taxon>
        <taxon>Rhizobium</taxon>
    </lineage>
</organism>
<keyword evidence="6 13" id="KW-0808">Transferase</keyword>
<evidence type="ECO:0000256" key="8">
    <source>
        <dbReference type="ARBA" id="ARBA00023098"/>
    </source>
</evidence>
<evidence type="ECO:0000259" key="14">
    <source>
        <dbReference type="Pfam" id="PF08541"/>
    </source>
</evidence>
<dbReference type="EC" id="2.3.1.180" evidence="3 13"/>
<protein>
    <recommendedName>
        <fullName evidence="3 13">Beta-ketoacyl-[acyl-carrier-protein] synthase III</fullName>
        <shortName evidence="13">Beta-ketoacyl-ACP synthase III</shortName>
        <shortName evidence="13">KAS III</shortName>
        <ecNumber evidence="3 13">2.3.1.180</ecNumber>
    </recommendedName>
    <alternativeName>
        <fullName evidence="13">3-oxoacyl-[acyl-carrier-protein] synthase 3</fullName>
    </alternativeName>
    <alternativeName>
        <fullName evidence="13">3-oxoacyl-[acyl-carrier-protein] synthase III</fullName>
    </alternativeName>
</protein>
<dbReference type="Pfam" id="PF08545">
    <property type="entry name" value="ACP_syn_III"/>
    <property type="match status" value="1"/>
</dbReference>
<feature type="region of interest" description="ACP-binding" evidence="13">
    <location>
        <begin position="251"/>
        <end position="255"/>
    </location>
</feature>
<keyword evidence="9 13" id="KW-0275">Fatty acid biosynthesis</keyword>
<evidence type="ECO:0000256" key="4">
    <source>
        <dbReference type="ARBA" id="ARBA00022490"/>
    </source>
</evidence>
<reference evidence="16 17" key="1">
    <citation type="submission" date="2018-04" db="EMBL/GenBank/DDBJ databases">
        <authorList>
            <person name="Hagen T."/>
        </authorList>
    </citation>
    <scope>NUCLEOTIDE SEQUENCE [LARGE SCALE GENOMIC DNA]</scope>
    <source>
        <strain evidence="16 17">TPD7009</strain>
    </source>
</reference>
<dbReference type="FunFam" id="3.40.47.10:FF:000004">
    <property type="entry name" value="3-oxoacyl-[acyl-carrier-protein] synthase 3"/>
    <property type="match status" value="1"/>
</dbReference>
<dbReference type="GO" id="GO:0044550">
    <property type="term" value="P:secondary metabolite biosynthetic process"/>
    <property type="evidence" value="ECO:0007669"/>
    <property type="project" value="TreeGrafter"/>
</dbReference>
<comment type="subunit">
    <text evidence="13">Homodimer.</text>
</comment>
<dbReference type="PANTHER" id="PTHR34069">
    <property type="entry name" value="3-OXOACYL-[ACYL-CARRIER-PROTEIN] SYNTHASE 3"/>
    <property type="match status" value="1"/>
</dbReference>
<dbReference type="InterPro" id="IPR013747">
    <property type="entry name" value="ACP_syn_III_C"/>
</dbReference>
<evidence type="ECO:0000256" key="9">
    <source>
        <dbReference type="ARBA" id="ARBA00023160"/>
    </source>
</evidence>
<evidence type="ECO:0000256" key="2">
    <source>
        <dbReference type="ARBA" id="ARBA00008642"/>
    </source>
</evidence>
<evidence type="ECO:0000256" key="7">
    <source>
        <dbReference type="ARBA" id="ARBA00022832"/>
    </source>
</evidence>
<dbReference type="PANTHER" id="PTHR34069:SF2">
    <property type="entry name" value="BETA-KETOACYL-[ACYL-CARRIER-PROTEIN] SYNTHASE III"/>
    <property type="match status" value="1"/>
</dbReference>
<comment type="domain">
    <text evidence="13">The last Arg residue of the ACP-binding site is essential for the weak association between ACP/AcpP and FabH.</text>
</comment>
<evidence type="ECO:0000313" key="17">
    <source>
        <dbReference type="Proteomes" id="UP000244335"/>
    </source>
</evidence>
<dbReference type="InterPro" id="IPR004655">
    <property type="entry name" value="FabH"/>
</dbReference>
<evidence type="ECO:0000256" key="10">
    <source>
        <dbReference type="ARBA" id="ARBA00023268"/>
    </source>
</evidence>
<comment type="subcellular location">
    <subcellularLocation>
        <location evidence="13">Cytoplasm</location>
    </subcellularLocation>
</comment>
<proteinExistence type="inferred from homology"/>
<comment type="catalytic activity">
    <reaction evidence="12">
        <text>malonyl-[ACP] + acetyl-CoA + H(+) = 3-oxobutanoyl-[ACP] + CO2 + CoA</text>
        <dbReference type="Rhea" id="RHEA:12080"/>
        <dbReference type="Rhea" id="RHEA-COMP:9623"/>
        <dbReference type="Rhea" id="RHEA-COMP:9625"/>
        <dbReference type="ChEBI" id="CHEBI:15378"/>
        <dbReference type="ChEBI" id="CHEBI:16526"/>
        <dbReference type="ChEBI" id="CHEBI:57287"/>
        <dbReference type="ChEBI" id="CHEBI:57288"/>
        <dbReference type="ChEBI" id="CHEBI:78449"/>
        <dbReference type="ChEBI" id="CHEBI:78450"/>
        <dbReference type="EC" id="2.3.1.180"/>
    </reaction>
    <physiologicalReaction direction="left-to-right" evidence="12">
        <dbReference type="Rhea" id="RHEA:12081"/>
    </physiologicalReaction>
</comment>
<feature type="domain" description="Beta-ketoacyl-[acyl-carrier-protein] synthase III N-terminal" evidence="15">
    <location>
        <begin position="107"/>
        <end position="190"/>
    </location>
</feature>
<evidence type="ECO:0000256" key="1">
    <source>
        <dbReference type="ARBA" id="ARBA00005194"/>
    </source>
</evidence>
<dbReference type="HAMAP" id="MF_01815">
    <property type="entry name" value="FabH"/>
    <property type="match status" value="1"/>
</dbReference>
<dbReference type="InterPro" id="IPR013751">
    <property type="entry name" value="ACP_syn_III_N"/>
</dbReference>
<evidence type="ECO:0000256" key="5">
    <source>
        <dbReference type="ARBA" id="ARBA00022516"/>
    </source>
</evidence>
<dbReference type="AlphaFoldDB" id="A0AA92C165"/>
<dbReference type="Pfam" id="PF08541">
    <property type="entry name" value="ACP_syn_III_C"/>
    <property type="match status" value="1"/>
</dbReference>
<dbReference type="SUPFAM" id="SSF53901">
    <property type="entry name" value="Thiolase-like"/>
    <property type="match status" value="1"/>
</dbReference>
<dbReference type="NCBIfam" id="NF006829">
    <property type="entry name" value="PRK09352.1"/>
    <property type="match status" value="1"/>
</dbReference>
<keyword evidence="4 13" id="KW-0963">Cytoplasm</keyword>
<feature type="active site" evidence="13">
    <location>
        <position position="113"/>
    </location>
</feature>
<comment type="pathway">
    <text evidence="1 13">Lipid metabolism; fatty acid biosynthesis.</text>
</comment>
<evidence type="ECO:0000256" key="3">
    <source>
        <dbReference type="ARBA" id="ARBA00012333"/>
    </source>
</evidence>
<gene>
    <name evidence="13" type="primary">fabH</name>
    <name evidence="16" type="ORF">DC430_17505</name>
</gene>
<dbReference type="Proteomes" id="UP000244335">
    <property type="component" value="Unassembled WGS sequence"/>
</dbReference>
<evidence type="ECO:0000256" key="11">
    <source>
        <dbReference type="ARBA" id="ARBA00023315"/>
    </source>
</evidence>
<evidence type="ECO:0000256" key="6">
    <source>
        <dbReference type="ARBA" id="ARBA00022679"/>
    </source>
</evidence>
<keyword evidence="10 13" id="KW-0511">Multifunctional enzyme</keyword>
<accession>A0AA92C165</accession>
<evidence type="ECO:0000259" key="15">
    <source>
        <dbReference type="Pfam" id="PF08545"/>
    </source>
</evidence>
<keyword evidence="7 13" id="KW-0276">Fatty acid metabolism</keyword>